<sequence length="100" mass="11154">MNVFLRVVHLMIFSPRLLRAFVVFLMVHSSVVAMSQEFSLLKLGLIEEDTLLPHVAELAGLRYVVDTSDYRLDTTRLGLLSPNYCNSNALVPVLAPQGPL</sequence>
<dbReference type="SUPFAM" id="SSF160246">
    <property type="entry name" value="EspE N-terminal domain-like"/>
    <property type="match status" value="1"/>
</dbReference>
<organism evidence="1 2">
    <name type="scientific">Parasedimentitalea huanghaiensis</name>
    <dbReference type="NCBI Taxonomy" id="2682100"/>
    <lineage>
        <taxon>Bacteria</taxon>
        <taxon>Pseudomonadati</taxon>
        <taxon>Pseudomonadota</taxon>
        <taxon>Alphaproteobacteria</taxon>
        <taxon>Rhodobacterales</taxon>
        <taxon>Paracoccaceae</taxon>
        <taxon>Parasedimentitalea</taxon>
    </lineage>
</organism>
<proteinExistence type="predicted"/>
<keyword evidence="2" id="KW-1185">Reference proteome</keyword>
<protein>
    <submittedName>
        <fullName evidence="1">Uncharacterized protein</fullName>
    </submittedName>
</protein>
<accession>A0A6L6WPU1</accession>
<dbReference type="Proteomes" id="UP000478892">
    <property type="component" value="Unassembled WGS sequence"/>
</dbReference>
<name>A0A6L6WPU1_9RHOB</name>
<dbReference type="EMBL" id="WQLV01000032">
    <property type="protein sequence ID" value="MVO18725.1"/>
    <property type="molecule type" value="Genomic_DNA"/>
</dbReference>
<dbReference type="AlphaFoldDB" id="A0A6L6WPU1"/>
<evidence type="ECO:0000313" key="2">
    <source>
        <dbReference type="Proteomes" id="UP000478892"/>
    </source>
</evidence>
<evidence type="ECO:0000313" key="1">
    <source>
        <dbReference type="EMBL" id="MVO18725.1"/>
    </source>
</evidence>
<gene>
    <name evidence="1" type="ORF">GO984_23220</name>
</gene>
<dbReference type="InterPro" id="IPR037257">
    <property type="entry name" value="T2SS_E_N_sf"/>
</dbReference>
<comment type="caution">
    <text evidence="1">The sequence shown here is derived from an EMBL/GenBank/DDBJ whole genome shotgun (WGS) entry which is preliminary data.</text>
</comment>
<reference evidence="1 2" key="1">
    <citation type="submission" date="2019-12" db="EMBL/GenBank/DDBJ databases">
        <authorList>
            <person name="Zhang Y.-J."/>
        </authorList>
    </citation>
    <scope>NUCLEOTIDE SEQUENCE [LARGE SCALE GENOMIC DNA]</scope>
    <source>
        <strain evidence="1 2">CY05</strain>
    </source>
</reference>